<dbReference type="GO" id="GO:0000175">
    <property type="term" value="F:3'-5'-RNA exonuclease activity"/>
    <property type="evidence" value="ECO:0007669"/>
    <property type="project" value="TreeGrafter"/>
</dbReference>
<dbReference type="PANTHER" id="PTHR12121:SF34">
    <property type="entry name" value="PROTEIN ANGEL"/>
    <property type="match status" value="1"/>
</dbReference>
<dbReference type="InterPro" id="IPR036691">
    <property type="entry name" value="Endo/exonu/phosph_ase_sf"/>
</dbReference>
<feature type="domain" description="Endonuclease/exonuclease/phosphatase" evidence="2">
    <location>
        <begin position="69"/>
        <end position="267"/>
    </location>
</feature>
<proteinExistence type="predicted"/>
<dbReference type="CTD" id="37748"/>
<dbReference type="KEGG" id="bdr:105227730"/>
<evidence type="ECO:0000259" key="2">
    <source>
        <dbReference type="Pfam" id="PF03372"/>
    </source>
</evidence>
<dbReference type="GeneID" id="105227730"/>
<evidence type="ECO:0000313" key="3">
    <source>
        <dbReference type="EMBL" id="JAC56424.1"/>
    </source>
</evidence>
<dbReference type="EMBL" id="GAKP01002528">
    <property type="protein sequence ID" value="JAC56424.1"/>
    <property type="molecule type" value="Transcribed_RNA"/>
</dbReference>
<feature type="region of interest" description="Disordered" evidence="1">
    <location>
        <begin position="266"/>
        <end position="290"/>
    </location>
</feature>
<feature type="compositionally biased region" description="Polar residues" evidence="1">
    <location>
        <begin position="268"/>
        <end position="277"/>
    </location>
</feature>
<dbReference type="SUPFAM" id="SSF56219">
    <property type="entry name" value="DNase I-like"/>
    <property type="match status" value="1"/>
</dbReference>
<protein>
    <submittedName>
        <fullName evidence="3">Protein angel</fullName>
    </submittedName>
</protein>
<name>A0A034WP51_BACDO</name>
<dbReference type="PANTHER" id="PTHR12121">
    <property type="entry name" value="CARBON CATABOLITE REPRESSOR PROTEIN 4"/>
    <property type="match status" value="1"/>
</dbReference>
<dbReference type="Gene3D" id="3.60.10.10">
    <property type="entry name" value="Endonuclease/exonuclease/phosphatase"/>
    <property type="match status" value="1"/>
</dbReference>
<evidence type="ECO:0000256" key="1">
    <source>
        <dbReference type="SAM" id="MobiDB-lite"/>
    </source>
</evidence>
<dbReference type="AlphaFoldDB" id="A0A034WP51"/>
<dbReference type="Pfam" id="PF03372">
    <property type="entry name" value="Exo_endo_phos"/>
    <property type="match status" value="1"/>
</dbReference>
<dbReference type="OrthoDB" id="10253982at2759"/>
<reference evidence="3" key="1">
    <citation type="journal article" date="2014" name="BMC Genomics">
        <title>Characterizing the developmental transcriptome of the oriental fruit fly, Bactrocera dorsalis (Diptera: Tephritidae) through comparative genomic analysis with Drosophila melanogaster utilizing modENCODE datasets.</title>
        <authorList>
            <person name="Geib S.M."/>
            <person name="Calla B."/>
            <person name="Hall B."/>
            <person name="Hou S."/>
            <person name="Manoukis N.C."/>
        </authorList>
    </citation>
    <scope>NUCLEOTIDE SEQUENCE</scope>
    <source>
        <strain evidence="3">Punador</strain>
    </source>
</reference>
<dbReference type="InterPro" id="IPR005135">
    <property type="entry name" value="Endo/exonuclease/phosphatase"/>
</dbReference>
<dbReference type="InterPro" id="IPR050410">
    <property type="entry name" value="CCR4/nocturin_mRNA_transcr"/>
</dbReference>
<gene>
    <name evidence="3" type="primary">ANGEL</name>
</gene>
<sequence>MSKILISVLNSIQLFNATKPFGNIFEQVWHFQTQTISRWQLTNKMGRRWERVKSETEKAIGNSKTYTLLSYNILAQDLLTEHLYLYIGVEPSMLRWDHRLLRLTEEIQYIKPDILCLQEMQFNHVKSLVKHISFKRELEYVFKKKTGHRTDGCAIIYDRSKFRLLSERPVEYYTPGDAVLNRDNIALLAKFAVRKEPQKKFIIATTHLLYNPKRQDVRIAQVEKLMGAIQQYSAETEGENSAFLPVILTGDFNFEPKTRPHQLLSEPCKSTPTAQKFSESEVAGDSQQQTSREYYLKAPDKDANRLQMMPLDFGMQTASTFQDKWITVDYVLQSVDKNRKKIQIRSVYSLPNINDCVRTGAIPNKYLGSDHYSLGIKFSVI</sequence>
<organism evidence="3">
    <name type="scientific">Bactrocera dorsalis</name>
    <name type="common">Oriental fruit fly</name>
    <name type="synonym">Dacus dorsalis</name>
    <dbReference type="NCBI Taxonomy" id="27457"/>
    <lineage>
        <taxon>Eukaryota</taxon>
        <taxon>Metazoa</taxon>
        <taxon>Ecdysozoa</taxon>
        <taxon>Arthropoda</taxon>
        <taxon>Hexapoda</taxon>
        <taxon>Insecta</taxon>
        <taxon>Pterygota</taxon>
        <taxon>Neoptera</taxon>
        <taxon>Endopterygota</taxon>
        <taxon>Diptera</taxon>
        <taxon>Brachycera</taxon>
        <taxon>Muscomorpha</taxon>
        <taxon>Tephritoidea</taxon>
        <taxon>Tephritidae</taxon>
        <taxon>Bactrocera</taxon>
        <taxon>Bactrocera</taxon>
    </lineage>
</organism>
<dbReference type="RefSeq" id="XP_011205526.2">
    <property type="nucleotide sequence ID" value="XM_011207224.3"/>
</dbReference>
<accession>A0A034WP51</accession>